<keyword evidence="8" id="KW-1185">Reference proteome</keyword>
<dbReference type="AlphaFoldDB" id="A0A4Y4D8E2"/>
<gene>
    <name evidence="7" type="primary">ptpA_2</name>
    <name evidence="7" type="ORF">KVA01_23940</name>
</gene>
<comment type="caution">
    <text evidence="7">The sequence shown here is derived from an EMBL/GenBank/DDBJ whole genome shotgun (WGS) entry which is preliminary data.</text>
</comment>
<feature type="domain" description="Phosphotyrosine protein phosphatase I" evidence="6">
    <location>
        <begin position="2"/>
        <end position="155"/>
    </location>
</feature>
<feature type="active site" description="Nucleophile" evidence="5">
    <location>
        <position position="8"/>
    </location>
</feature>
<proteinExistence type="inferred from homology"/>
<evidence type="ECO:0000256" key="2">
    <source>
        <dbReference type="ARBA" id="ARBA00013064"/>
    </source>
</evidence>
<dbReference type="PANTHER" id="PTHR11717">
    <property type="entry name" value="LOW MOLECULAR WEIGHT PROTEIN TYROSINE PHOSPHATASE"/>
    <property type="match status" value="1"/>
</dbReference>
<evidence type="ECO:0000256" key="1">
    <source>
        <dbReference type="ARBA" id="ARBA00011063"/>
    </source>
</evidence>
<dbReference type="PRINTS" id="PR00719">
    <property type="entry name" value="LMWPTPASE"/>
</dbReference>
<evidence type="ECO:0000256" key="5">
    <source>
        <dbReference type="PIRSR" id="PIRSR617867-1"/>
    </source>
</evidence>
<evidence type="ECO:0000313" key="7">
    <source>
        <dbReference type="EMBL" id="GED00240.1"/>
    </source>
</evidence>
<dbReference type="Proteomes" id="UP000315730">
    <property type="component" value="Unassembled WGS sequence"/>
</dbReference>
<dbReference type="InterPro" id="IPR023485">
    <property type="entry name" value="Ptyr_pPase"/>
</dbReference>
<dbReference type="EMBL" id="BJNW01000027">
    <property type="protein sequence ID" value="GED00240.1"/>
    <property type="molecule type" value="Genomic_DNA"/>
</dbReference>
<protein>
    <recommendedName>
        <fullName evidence="2">protein-tyrosine-phosphatase</fullName>
        <ecNumber evidence="2">3.1.3.48</ecNumber>
    </recommendedName>
</protein>
<evidence type="ECO:0000256" key="3">
    <source>
        <dbReference type="ARBA" id="ARBA00022801"/>
    </source>
</evidence>
<reference evidence="7 8" key="1">
    <citation type="submission" date="2019-06" db="EMBL/GenBank/DDBJ databases">
        <title>Whole genome shotgun sequence of Kocuria varians NBRC 15358.</title>
        <authorList>
            <person name="Hosoyama A."/>
            <person name="Uohara A."/>
            <person name="Ohji S."/>
            <person name="Ichikawa N."/>
        </authorList>
    </citation>
    <scope>NUCLEOTIDE SEQUENCE [LARGE SCALE GENOMIC DNA]</scope>
    <source>
        <strain evidence="7 8">NBRC 15358</strain>
    </source>
</reference>
<dbReference type="CDD" id="cd16343">
    <property type="entry name" value="LMWPTP"/>
    <property type="match status" value="1"/>
</dbReference>
<dbReference type="GO" id="GO:0004725">
    <property type="term" value="F:protein tyrosine phosphatase activity"/>
    <property type="evidence" value="ECO:0007669"/>
    <property type="project" value="UniProtKB-EC"/>
</dbReference>
<organism evidence="7 8">
    <name type="scientific">Kocuria varians</name>
    <name type="common">Micrococcus varians</name>
    <dbReference type="NCBI Taxonomy" id="1272"/>
    <lineage>
        <taxon>Bacteria</taxon>
        <taxon>Bacillati</taxon>
        <taxon>Actinomycetota</taxon>
        <taxon>Actinomycetes</taxon>
        <taxon>Micrococcales</taxon>
        <taxon>Micrococcaceae</taxon>
        <taxon>Kocuria</taxon>
    </lineage>
</organism>
<feature type="active site" evidence="5">
    <location>
        <position position="14"/>
    </location>
</feature>
<dbReference type="InterPro" id="IPR017867">
    <property type="entry name" value="Tyr_phospatase_low_mol_wt"/>
</dbReference>
<dbReference type="Pfam" id="PF01451">
    <property type="entry name" value="LMWPc"/>
    <property type="match status" value="1"/>
</dbReference>
<dbReference type="RefSeq" id="WP_068469279.1">
    <property type="nucleotide sequence ID" value="NZ_BJNW01000027.1"/>
</dbReference>
<dbReference type="SMART" id="SM00226">
    <property type="entry name" value="LMWPc"/>
    <property type="match status" value="1"/>
</dbReference>
<dbReference type="InterPro" id="IPR050438">
    <property type="entry name" value="LMW_PTPase"/>
</dbReference>
<feature type="active site" description="Proton donor" evidence="5">
    <location>
        <position position="129"/>
    </location>
</feature>
<dbReference type="OrthoDB" id="9784339at2"/>
<dbReference type="SUPFAM" id="SSF52788">
    <property type="entry name" value="Phosphotyrosine protein phosphatases I"/>
    <property type="match status" value="1"/>
</dbReference>
<keyword evidence="4" id="KW-0904">Protein phosphatase</keyword>
<sequence>MVNVVTVCTGNICRSPMAEALLRSELERAGLAGSVAVGSAGVSDEEHGNPVDPRAREVLERHGLALPEHSAHRITDEELADADLLLAMTASHRDQLRRQLPAERASAVRLMRSFDPATEHADGDLDIADPWYGGAEDFDTAWQQIEAATPGVVAWLRERVEAP</sequence>
<comment type="similarity">
    <text evidence="1">Belongs to the low molecular weight phosphotyrosine protein phosphatase family.</text>
</comment>
<dbReference type="PANTHER" id="PTHR11717:SF7">
    <property type="entry name" value="LOW MOLECULAR WEIGHT PHOSPHOTYROSINE PROTEIN PHOSPHATASE"/>
    <property type="match status" value="1"/>
</dbReference>
<evidence type="ECO:0000259" key="6">
    <source>
        <dbReference type="SMART" id="SM00226"/>
    </source>
</evidence>
<dbReference type="STRING" id="1272.GCA_900014985_01478"/>
<accession>A0A4Y4D8E2</accession>
<evidence type="ECO:0000256" key="4">
    <source>
        <dbReference type="ARBA" id="ARBA00022912"/>
    </source>
</evidence>
<keyword evidence="3" id="KW-0378">Hydrolase</keyword>
<dbReference type="Gene3D" id="3.40.50.2300">
    <property type="match status" value="1"/>
</dbReference>
<name>A0A4Y4D8E2_KOCVA</name>
<evidence type="ECO:0000313" key="8">
    <source>
        <dbReference type="Proteomes" id="UP000315730"/>
    </source>
</evidence>
<dbReference type="InterPro" id="IPR036196">
    <property type="entry name" value="Ptyr_pPase_sf"/>
</dbReference>
<dbReference type="EC" id="3.1.3.48" evidence="2"/>